<proteinExistence type="inferred from homology"/>
<dbReference type="PANTHER" id="PTHR12993:SF11">
    <property type="entry name" value="N-ACETYLGLUCOSAMINYL-PHOSPHATIDYLINOSITOL DE-N-ACETYLASE"/>
    <property type="match status" value="1"/>
</dbReference>
<evidence type="ECO:0000313" key="4">
    <source>
        <dbReference type="EMBL" id="KAJ3258167.1"/>
    </source>
</evidence>
<name>A0AAD5Y8P1_9FUNG</name>
<dbReference type="InterPro" id="IPR003737">
    <property type="entry name" value="GlcNAc_PI_deacetylase-related"/>
</dbReference>
<reference evidence="4" key="1">
    <citation type="submission" date="2020-05" db="EMBL/GenBank/DDBJ databases">
        <title>Phylogenomic resolution of chytrid fungi.</title>
        <authorList>
            <person name="Stajich J.E."/>
            <person name="Amses K."/>
            <person name="Simmons R."/>
            <person name="Seto K."/>
            <person name="Myers J."/>
            <person name="Bonds A."/>
            <person name="Quandt C.A."/>
            <person name="Barry K."/>
            <person name="Liu P."/>
            <person name="Grigoriev I."/>
            <person name="Longcore J.E."/>
            <person name="James T.Y."/>
        </authorList>
    </citation>
    <scope>NUCLEOTIDE SEQUENCE</scope>
    <source>
        <strain evidence="4">PLAUS21</strain>
    </source>
</reference>
<gene>
    <name evidence="4" type="ORF">HK103_003985</name>
</gene>
<keyword evidence="5" id="KW-1185">Reference proteome</keyword>
<protein>
    <recommendedName>
        <fullName evidence="2">N-acetylglucosaminylphosphatidylinositol deacetylase</fullName>
        <ecNumber evidence="2">3.5.1.89</ecNumber>
    </recommendedName>
</protein>
<feature type="signal peptide" evidence="3">
    <location>
        <begin position="1"/>
        <end position="21"/>
    </location>
</feature>
<dbReference type="GO" id="GO:0005783">
    <property type="term" value="C:endoplasmic reticulum"/>
    <property type="evidence" value="ECO:0007669"/>
    <property type="project" value="TreeGrafter"/>
</dbReference>
<feature type="chain" id="PRO_5042219075" description="N-acetylglucosaminylphosphatidylinositol deacetylase" evidence="3">
    <location>
        <begin position="22"/>
        <end position="238"/>
    </location>
</feature>
<dbReference type="Pfam" id="PF02585">
    <property type="entry name" value="PIG-L"/>
    <property type="match status" value="1"/>
</dbReference>
<evidence type="ECO:0000256" key="2">
    <source>
        <dbReference type="ARBA" id="ARBA00012176"/>
    </source>
</evidence>
<dbReference type="EC" id="3.5.1.89" evidence="2"/>
<accession>A0AAD5Y8P1</accession>
<dbReference type="SUPFAM" id="SSF102588">
    <property type="entry name" value="LmbE-like"/>
    <property type="match status" value="1"/>
</dbReference>
<dbReference type="Gene3D" id="3.40.50.10320">
    <property type="entry name" value="LmbE-like"/>
    <property type="match status" value="1"/>
</dbReference>
<dbReference type="InterPro" id="IPR024078">
    <property type="entry name" value="LmbE-like_dom_sf"/>
</dbReference>
<comment type="similarity">
    <text evidence="1">Belongs to the PIGL family.</text>
</comment>
<keyword evidence="3" id="KW-0732">Signal</keyword>
<sequence>MLIYISVILILPLILWTVITTTKPQMENQEILLVTAHPDDECMFFSPAIIQLSKTNNVHVLCLSVGNDQGLGKTREKELIKSCSILGIKNVLSTDDPELQDGMQIDWKADAVLKHFNKYVSEHNISTVITFDHLGISGHINHRKIHTALKLAKISQKLYSLHTIPVIPKFSFLISALLTKAEQLFAPKPNSLYFFASMNEYLQGRKAMYAHDSQLVWFRHLYLLSSSYMLVNRLDLEE</sequence>
<evidence type="ECO:0000256" key="3">
    <source>
        <dbReference type="SAM" id="SignalP"/>
    </source>
</evidence>
<dbReference type="Proteomes" id="UP001210925">
    <property type="component" value="Unassembled WGS sequence"/>
</dbReference>
<dbReference type="EMBL" id="JADGKB010000030">
    <property type="protein sequence ID" value="KAJ3258167.1"/>
    <property type="molecule type" value="Genomic_DNA"/>
</dbReference>
<organism evidence="4 5">
    <name type="scientific">Boothiomyces macroporosus</name>
    <dbReference type="NCBI Taxonomy" id="261099"/>
    <lineage>
        <taxon>Eukaryota</taxon>
        <taxon>Fungi</taxon>
        <taxon>Fungi incertae sedis</taxon>
        <taxon>Chytridiomycota</taxon>
        <taxon>Chytridiomycota incertae sedis</taxon>
        <taxon>Chytridiomycetes</taxon>
        <taxon>Rhizophydiales</taxon>
        <taxon>Terramycetaceae</taxon>
        <taxon>Boothiomyces</taxon>
    </lineage>
</organism>
<dbReference type="GO" id="GO:0000225">
    <property type="term" value="F:N-acetylglucosaminylphosphatidylinositol deacetylase activity"/>
    <property type="evidence" value="ECO:0007669"/>
    <property type="project" value="UniProtKB-EC"/>
</dbReference>
<dbReference type="PANTHER" id="PTHR12993">
    <property type="entry name" value="N-ACETYLGLUCOSAMINYL-PHOSPHATIDYLINOSITOL DE-N-ACETYLASE-RELATED"/>
    <property type="match status" value="1"/>
</dbReference>
<evidence type="ECO:0000256" key="1">
    <source>
        <dbReference type="ARBA" id="ARBA00006066"/>
    </source>
</evidence>
<evidence type="ECO:0000313" key="5">
    <source>
        <dbReference type="Proteomes" id="UP001210925"/>
    </source>
</evidence>
<comment type="caution">
    <text evidence="4">The sequence shown here is derived from an EMBL/GenBank/DDBJ whole genome shotgun (WGS) entry which is preliminary data.</text>
</comment>
<dbReference type="AlphaFoldDB" id="A0AAD5Y8P1"/>